<sequence>MRLRFLGKGGSDVGGCPTLYATDNGTYLVQGWETGEVATIEIPHLLPGFAEPDTYIGSRLTDSGRGTFTVTGRPVTEAETLAQLDLAANEAAIEVPKIRRTYYGALPSA</sequence>
<keyword evidence="1" id="KW-0614">Plasmid</keyword>
<gene>
    <name evidence="1" type="ORF">ERS450000_05685</name>
</gene>
<protein>
    <submittedName>
        <fullName evidence="1">Uncharacterized protein</fullName>
    </submittedName>
</protein>
<accession>A0A0H5P7K0</accession>
<organism evidence="1 2">
    <name type="scientific">Nocardia farcinica</name>
    <dbReference type="NCBI Taxonomy" id="37329"/>
    <lineage>
        <taxon>Bacteria</taxon>
        <taxon>Bacillati</taxon>
        <taxon>Actinomycetota</taxon>
        <taxon>Actinomycetes</taxon>
        <taxon>Mycobacteriales</taxon>
        <taxon>Nocardiaceae</taxon>
        <taxon>Nocardia</taxon>
    </lineage>
</organism>
<dbReference type="RefSeq" id="WP_060594809.1">
    <property type="nucleotide sequence ID" value="NZ_CP031418.1"/>
</dbReference>
<dbReference type="Proteomes" id="UP000057820">
    <property type="component" value="Plasmid 2"/>
</dbReference>
<reference evidence="2" key="1">
    <citation type="submission" date="2015-03" db="EMBL/GenBank/DDBJ databases">
        <authorList>
            <consortium name="Pathogen Informatics"/>
        </authorList>
    </citation>
    <scope>NUCLEOTIDE SEQUENCE [LARGE SCALE GENOMIC DNA]</scope>
    <source>
        <strain evidence="2">NCTC11134</strain>
        <plasmid evidence="2">2</plasmid>
    </source>
</reference>
<geneLocation type="plasmid" evidence="1">
    <name>2</name>
</geneLocation>
<dbReference type="KEGG" id="nfr:ERS450000_05685"/>
<dbReference type="AlphaFoldDB" id="A0A0H5P7K0"/>
<evidence type="ECO:0000313" key="1">
    <source>
        <dbReference type="EMBL" id="CRY83790.1"/>
    </source>
</evidence>
<name>A0A0H5P7K0_NOCFR</name>
<proteinExistence type="predicted"/>
<evidence type="ECO:0000313" key="2">
    <source>
        <dbReference type="Proteomes" id="UP000057820"/>
    </source>
</evidence>
<dbReference type="EMBL" id="LN868939">
    <property type="protein sequence ID" value="CRY83790.1"/>
    <property type="molecule type" value="Genomic_DNA"/>
</dbReference>